<dbReference type="OrthoDB" id="9806939at2"/>
<dbReference type="KEGG" id="mets:DK389_23015"/>
<dbReference type="RefSeq" id="WP_109893074.1">
    <property type="nucleotide sequence ID" value="NZ_CP029550.1"/>
</dbReference>
<keyword evidence="4" id="KW-0472">Membrane</keyword>
<gene>
    <name evidence="8" type="ORF">DK389_23015</name>
</gene>
<dbReference type="Gene3D" id="2.40.420.20">
    <property type="match status" value="1"/>
</dbReference>
<feature type="coiled-coil region" evidence="3">
    <location>
        <begin position="176"/>
        <end position="210"/>
    </location>
</feature>
<keyword evidence="3" id="KW-0175">Coiled coil</keyword>
<dbReference type="GO" id="GO:0030288">
    <property type="term" value="C:outer membrane-bounded periplasmic space"/>
    <property type="evidence" value="ECO:0007669"/>
    <property type="project" value="TreeGrafter"/>
</dbReference>
<feature type="domain" description="CusB-like beta-barrel" evidence="5">
    <location>
        <begin position="272"/>
        <end position="346"/>
    </location>
</feature>
<proteinExistence type="inferred from homology"/>
<keyword evidence="2" id="KW-0813">Transport</keyword>
<dbReference type="EMBL" id="CP029550">
    <property type="protein sequence ID" value="AWN42845.1"/>
    <property type="molecule type" value="Genomic_DNA"/>
</dbReference>
<name>A0A2U8W9M5_9HYPH</name>
<dbReference type="Proteomes" id="UP000245926">
    <property type="component" value="Chromosome"/>
</dbReference>
<dbReference type="NCBIfam" id="TIGR01730">
    <property type="entry name" value="RND_mfp"/>
    <property type="match status" value="1"/>
</dbReference>
<dbReference type="InterPro" id="IPR058627">
    <property type="entry name" value="MdtA-like_C"/>
</dbReference>
<evidence type="ECO:0000256" key="2">
    <source>
        <dbReference type="ARBA" id="ARBA00022448"/>
    </source>
</evidence>
<evidence type="ECO:0000256" key="1">
    <source>
        <dbReference type="ARBA" id="ARBA00009477"/>
    </source>
</evidence>
<evidence type="ECO:0000256" key="4">
    <source>
        <dbReference type="SAM" id="Phobius"/>
    </source>
</evidence>
<dbReference type="Pfam" id="PF25973">
    <property type="entry name" value="BSH_CzcB"/>
    <property type="match status" value="1"/>
</dbReference>
<evidence type="ECO:0000259" key="7">
    <source>
        <dbReference type="Pfam" id="PF25973"/>
    </source>
</evidence>
<sequence length="421" mass="46161">MSDAHGRNGKPIVLKPWLQVLIIVALLASVGGVVWYQRSTEAAAGPSTALIATPAALNQPMRGSFVLTERQLETLTTASVEHRFFYEEIVTEGKISVDEYRATPIFSPYPGRVVAIFGQTGQHVRQGTPLFSVQANEMVQAQNDYLAALNVLSKSRSQLTLAQAVEKRQRDLFESRTTTLRELQNAQNDLSNATNDLKTAEVGLEAVRNRLRILGLKDPDMTTLQQKGVINAETMINAPLSGTIIQRKIGPGQYVATGGTDPSYIIGDLSLVWLVAHLREVDAAKVMLGERLLFRVLAHPNRTFEARVNFIGASVDPATRRIVVRGEIENSNNLLKPEMFASVSIIKEYDTVSLSVPRRAVIFEGDQASVWVLKDGNVVEHRHITPGTLNEGNLEVVEGLAASETVISKGALFVDRMATQQ</sequence>
<reference evidence="9" key="1">
    <citation type="submission" date="2018-05" db="EMBL/GenBank/DDBJ databases">
        <title>Complete Genome Sequence of Methylobacterium sp. 17SD2-17.</title>
        <authorList>
            <person name="Srinivasan S."/>
        </authorList>
    </citation>
    <scope>NUCLEOTIDE SEQUENCE [LARGE SCALE GENOMIC DNA]</scope>
    <source>
        <strain evidence="9">17SD2-17</strain>
    </source>
</reference>
<dbReference type="SUPFAM" id="SSF111369">
    <property type="entry name" value="HlyD-like secretion proteins"/>
    <property type="match status" value="1"/>
</dbReference>
<dbReference type="Gene3D" id="1.10.287.470">
    <property type="entry name" value="Helix hairpin bin"/>
    <property type="match status" value="1"/>
</dbReference>
<feature type="transmembrane region" description="Helical" evidence="4">
    <location>
        <begin position="12"/>
        <end position="36"/>
    </location>
</feature>
<evidence type="ECO:0000313" key="9">
    <source>
        <dbReference type="Proteomes" id="UP000245926"/>
    </source>
</evidence>
<accession>A0A2U8W9M5</accession>
<evidence type="ECO:0000259" key="5">
    <source>
        <dbReference type="Pfam" id="PF25954"/>
    </source>
</evidence>
<comment type="similarity">
    <text evidence="1">Belongs to the membrane fusion protein (MFP) (TC 8.A.1) family.</text>
</comment>
<keyword evidence="4" id="KW-1133">Transmembrane helix</keyword>
<feature type="domain" description="Multidrug resistance protein MdtA-like C-terminal permuted SH3" evidence="6">
    <location>
        <begin position="356"/>
        <end position="410"/>
    </location>
</feature>
<dbReference type="GO" id="GO:0016020">
    <property type="term" value="C:membrane"/>
    <property type="evidence" value="ECO:0007669"/>
    <property type="project" value="InterPro"/>
</dbReference>
<dbReference type="Pfam" id="PF25967">
    <property type="entry name" value="RND-MFP_C"/>
    <property type="match status" value="1"/>
</dbReference>
<dbReference type="Gene3D" id="2.40.30.170">
    <property type="match status" value="1"/>
</dbReference>
<dbReference type="GO" id="GO:0022857">
    <property type="term" value="F:transmembrane transporter activity"/>
    <property type="evidence" value="ECO:0007669"/>
    <property type="project" value="InterPro"/>
</dbReference>
<dbReference type="Gene3D" id="2.40.50.100">
    <property type="match status" value="1"/>
</dbReference>
<keyword evidence="4" id="KW-0812">Transmembrane</keyword>
<dbReference type="InterPro" id="IPR051909">
    <property type="entry name" value="MFP_Cation_Efflux"/>
</dbReference>
<evidence type="ECO:0000256" key="3">
    <source>
        <dbReference type="SAM" id="Coils"/>
    </source>
</evidence>
<dbReference type="GO" id="GO:0015679">
    <property type="term" value="P:plasma membrane copper ion transport"/>
    <property type="evidence" value="ECO:0007669"/>
    <property type="project" value="TreeGrafter"/>
</dbReference>
<dbReference type="PANTHER" id="PTHR30097">
    <property type="entry name" value="CATION EFFLUX SYSTEM PROTEIN CUSB"/>
    <property type="match status" value="1"/>
</dbReference>
<organism evidence="8 9">
    <name type="scientific">Methylobacterium durans</name>
    <dbReference type="NCBI Taxonomy" id="2202825"/>
    <lineage>
        <taxon>Bacteria</taxon>
        <taxon>Pseudomonadati</taxon>
        <taxon>Pseudomonadota</taxon>
        <taxon>Alphaproteobacteria</taxon>
        <taxon>Hyphomicrobiales</taxon>
        <taxon>Methylobacteriaceae</taxon>
        <taxon>Methylobacterium</taxon>
    </lineage>
</organism>
<dbReference type="Pfam" id="PF25954">
    <property type="entry name" value="Beta-barrel_RND_2"/>
    <property type="match status" value="1"/>
</dbReference>
<dbReference type="AlphaFoldDB" id="A0A2U8W9M5"/>
<dbReference type="InterPro" id="IPR006143">
    <property type="entry name" value="RND_pump_MFP"/>
</dbReference>
<evidence type="ECO:0000259" key="6">
    <source>
        <dbReference type="Pfam" id="PF25967"/>
    </source>
</evidence>
<protein>
    <submittedName>
        <fullName evidence="8">Efflux RND transporter periplasmic adaptor subunit</fullName>
    </submittedName>
</protein>
<keyword evidence="9" id="KW-1185">Reference proteome</keyword>
<dbReference type="InterPro" id="IPR058647">
    <property type="entry name" value="BSH_CzcB-like"/>
</dbReference>
<dbReference type="GO" id="GO:0046914">
    <property type="term" value="F:transition metal ion binding"/>
    <property type="evidence" value="ECO:0007669"/>
    <property type="project" value="TreeGrafter"/>
</dbReference>
<dbReference type="FunFam" id="2.40.30.170:FF:000010">
    <property type="entry name" value="Efflux RND transporter periplasmic adaptor subunit"/>
    <property type="match status" value="1"/>
</dbReference>
<dbReference type="PANTHER" id="PTHR30097:SF15">
    <property type="entry name" value="CATION EFFLUX SYSTEM PROTEIN CUSB"/>
    <property type="match status" value="1"/>
</dbReference>
<evidence type="ECO:0000313" key="8">
    <source>
        <dbReference type="EMBL" id="AWN42845.1"/>
    </source>
</evidence>
<feature type="domain" description="CzcB-like barrel-sandwich hybrid" evidence="7">
    <location>
        <begin position="105"/>
        <end position="257"/>
    </location>
</feature>
<dbReference type="GO" id="GO:0060003">
    <property type="term" value="P:copper ion export"/>
    <property type="evidence" value="ECO:0007669"/>
    <property type="project" value="TreeGrafter"/>
</dbReference>
<dbReference type="InterPro" id="IPR058792">
    <property type="entry name" value="Beta-barrel_RND_2"/>
</dbReference>